<dbReference type="EMBL" id="SNRW01014854">
    <property type="protein sequence ID" value="KAA6371012.1"/>
    <property type="molecule type" value="Genomic_DNA"/>
</dbReference>
<evidence type="ECO:0000256" key="1">
    <source>
        <dbReference type="SAM" id="MobiDB-lite"/>
    </source>
</evidence>
<organism evidence="2 3">
    <name type="scientific">Streblomastix strix</name>
    <dbReference type="NCBI Taxonomy" id="222440"/>
    <lineage>
        <taxon>Eukaryota</taxon>
        <taxon>Metamonada</taxon>
        <taxon>Preaxostyla</taxon>
        <taxon>Oxymonadida</taxon>
        <taxon>Streblomastigidae</taxon>
        <taxon>Streblomastix</taxon>
    </lineage>
</organism>
<gene>
    <name evidence="2" type="ORF">EZS28_033461</name>
</gene>
<name>A0A5J4ULS8_9EUKA</name>
<proteinExistence type="predicted"/>
<dbReference type="AlphaFoldDB" id="A0A5J4ULS8"/>
<protein>
    <submittedName>
        <fullName evidence="2">Uncharacterized protein</fullName>
    </submittedName>
</protein>
<dbReference type="Proteomes" id="UP000324800">
    <property type="component" value="Unassembled WGS sequence"/>
</dbReference>
<accession>A0A5J4ULS8</accession>
<evidence type="ECO:0000313" key="2">
    <source>
        <dbReference type="EMBL" id="KAA6371012.1"/>
    </source>
</evidence>
<reference evidence="2 3" key="1">
    <citation type="submission" date="2019-03" db="EMBL/GenBank/DDBJ databases">
        <title>Single cell metagenomics reveals metabolic interactions within the superorganism composed of flagellate Streblomastix strix and complex community of Bacteroidetes bacteria on its surface.</title>
        <authorList>
            <person name="Treitli S.C."/>
            <person name="Kolisko M."/>
            <person name="Husnik F."/>
            <person name="Keeling P."/>
            <person name="Hampl V."/>
        </authorList>
    </citation>
    <scope>NUCLEOTIDE SEQUENCE [LARGE SCALE GENOMIC DNA]</scope>
    <source>
        <strain evidence="2">ST1C</strain>
    </source>
</reference>
<feature type="region of interest" description="Disordered" evidence="1">
    <location>
        <begin position="1"/>
        <end position="32"/>
    </location>
</feature>
<comment type="caution">
    <text evidence="2">The sequence shown here is derived from an EMBL/GenBank/DDBJ whole genome shotgun (WGS) entry which is preliminary data.</text>
</comment>
<evidence type="ECO:0000313" key="3">
    <source>
        <dbReference type="Proteomes" id="UP000324800"/>
    </source>
</evidence>
<sequence>MSSDESKRVSSHGSGSGIGEHDDGEYAQISQGHLLTDQSEYIEQTLQIPSETLKYKLPGLPKLKDAK</sequence>